<feature type="transmembrane region" description="Helical" evidence="7">
    <location>
        <begin position="158"/>
        <end position="176"/>
    </location>
</feature>
<dbReference type="FunFam" id="1.20.1510.10:FF:000006">
    <property type="entry name" value="Divalent cation efflux transporter"/>
    <property type="match status" value="1"/>
</dbReference>
<comment type="similarity">
    <text evidence="2">Belongs to the cation diffusion facilitator (CDF) transporter (TC 2.A.4) family.</text>
</comment>
<evidence type="ECO:0000313" key="10">
    <source>
        <dbReference type="EMBL" id="RCW69642.1"/>
    </source>
</evidence>
<dbReference type="InterPro" id="IPR027469">
    <property type="entry name" value="Cation_efflux_TMD_sf"/>
</dbReference>
<dbReference type="InterPro" id="IPR050291">
    <property type="entry name" value="CDF_Transporter"/>
</dbReference>
<feature type="domain" description="Cation efflux protein transmembrane" evidence="8">
    <location>
        <begin position="15"/>
        <end position="206"/>
    </location>
</feature>
<dbReference type="InterPro" id="IPR002524">
    <property type="entry name" value="Cation_efflux"/>
</dbReference>
<evidence type="ECO:0000259" key="8">
    <source>
        <dbReference type="Pfam" id="PF01545"/>
    </source>
</evidence>
<feature type="transmembrane region" description="Helical" evidence="7">
    <location>
        <begin position="182"/>
        <end position="200"/>
    </location>
</feature>
<dbReference type="OrthoDB" id="9806522at2"/>
<dbReference type="SUPFAM" id="SSF160240">
    <property type="entry name" value="Cation efflux protein cytoplasmic domain-like"/>
    <property type="match status" value="1"/>
</dbReference>
<evidence type="ECO:0000256" key="3">
    <source>
        <dbReference type="ARBA" id="ARBA00022448"/>
    </source>
</evidence>
<dbReference type="InterPro" id="IPR027470">
    <property type="entry name" value="Cation_efflux_CTD"/>
</dbReference>
<proteinExistence type="inferred from homology"/>
<comment type="subcellular location">
    <subcellularLocation>
        <location evidence="1">Membrane</location>
        <topology evidence="1">Multi-pass membrane protein</topology>
    </subcellularLocation>
</comment>
<name>A0A368XNQ5_9BACI</name>
<dbReference type="AlphaFoldDB" id="A0A368XNQ5"/>
<dbReference type="Pfam" id="PF01545">
    <property type="entry name" value="Cation_efflux"/>
    <property type="match status" value="1"/>
</dbReference>
<keyword evidence="3" id="KW-0813">Transport</keyword>
<dbReference type="InterPro" id="IPR036837">
    <property type="entry name" value="Cation_efflux_CTD_sf"/>
</dbReference>
<evidence type="ECO:0000256" key="2">
    <source>
        <dbReference type="ARBA" id="ARBA00008114"/>
    </source>
</evidence>
<comment type="caution">
    <text evidence="10">The sequence shown here is derived from an EMBL/GenBank/DDBJ whole genome shotgun (WGS) entry which is preliminary data.</text>
</comment>
<feature type="transmembrane region" description="Helical" evidence="7">
    <location>
        <begin position="82"/>
        <end position="99"/>
    </location>
</feature>
<dbReference type="GO" id="GO:0016020">
    <property type="term" value="C:membrane"/>
    <property type="evidence" value="ECO:0007669"/>
    <property type="project" value="UniProtKB-SubCell"/>
</dbReference>
<accession>A0A368XNQ5</accession>
<dbReference type="RefSeq" id="WP_114352865.1">
    <property type="nucleotide sequence ID" value="NZ_QPJJ01000007.1"/>
</dbReference>
<gene>
    <name evidence="10" type="ORF">DFR57_10730</name>
</gene>
<evidence type="ECO:0000256" key="4">
    <source>
        <dbReference type="ARBA" id="ARBA00022692"/>
    </source>
</evidence>
<evidence type="ECO:0000259" key="9">
    <source>
        <dbReference type="Pfam" id="PF16916"/>
    </source>
</evidence>
<keyword evidence="11" id="KW-1185">Reference proteome</keyword>
<dbReference type="SUPFAM" id="SSF161111">
    <property type="entry name" value="Cation efflux protein transmembrane domain-like"/>
    <property type="match status" value="1"/>
</dbReference>
<keyword evidence="4 7" id="KW-0812">Transmembrane</keyword>
<evidence type="ECO:0000313" key="11">
    <source>
        <dbReference type="Proteomes" id="UP000252585"/>
    </source>
</evidence>
<sequence length="296" mass="32893">MNQYEKYKKAEKGAWLSIIAYLILATVKITIAEVGNSAALRADGLNNTTDVIASVTVLIGLKISRKPPDKDHHYGHFRAETIASLVAAFIMVFIGLQVIVETFRSIISGEYHQPDMLTAWTAVAAAVVMFIIYRYNLRLSKKVNSSALHAAAQDNKSDAYVSIGAAIGIFGAQLHWYWLDPLAGFIVGLIICKTAWHIFWDATHTLTDGFDADELETIRESIGAHPEVESVKDIKGRLHANQPLIEATIYVDPTLTVQESHDISDEIEETLQADLHVPHAHIHIEPFNQSIKKEQE</sequence>
<dbReference type="GO" id="GO:0008324">
    <property type="term" value="F:monoatomic cation transmembrane transporter activity"/>
    <property type="evidence" value="ECO:0007669"/>
    <property type="project" value="InterPro"/>
</dbReference>
<dbReference type="Gene3D" id="3.30.70.1350">
    <property type="entry name" value="Cation efflux protein, cytoplasmic domain"/>
    <property type="match status" value="1"/>
</dbReference>
<dbReference type="PANTHER" id="PTHR43840:SF50">
    <property type="entry name" value="MANGANESE EFFLUX SYSTEM PROTEIN MNES"/>
    <property type="match status" value="1"/>
</dbReference>
<dbReference type="PANTHER" id="PTHR43840">
    <property type="entry name" value="MITOCHONDRIAL METAL TRANSPORTER 1-RELATED"/>
    <property type="match status" value="1"/>
</dbReference>
<dbReference type="NCBIfam" id="TIGR01297">
    <property type="entry name" value="CDF"/>
    <property type="match status" value="1"/>
</dbReference>
<evidence type="ECO:0000256" key="7">
    <source>
        <dbReference type="SAM" id="Phobius"/>
    </source>
</evidence>
<dbReference type="Pfam" id="PF16916">
    <property type="entry name" value="ZT_dimer"/>
    <property type="match status" value="1"/>
</dbReference>
<evidence type="ECO:0000256" key="1">
    <source>
        <dbReference type="ARBA" id="ARBA00004141"/>
    </source>
</evidence>
<keyword evidence="5 7" id="KW-1133">Transmembrane helix</keyword>
<evidence type="ECO:0000256" key="6">
    <source>
        <dbReference type="ARBA" id="ARBA00023136"/>
    </source>
</evidence>
<reference evidence="10 11" key="1">
    <citation type="submission" date="2018-07" db="EMBL/GenBank/DDBJ databases">
        <title>Genomic Encyclopedia of Type Strains, Phase IV (KMG-IV): sequencing the most valuable type-strain genomes for metagenomic binning, comparative biology and taxonomic classification.</title>
        <authorList>
            <person name="Goeker M."/>
        </authorList>
    </citation>
    <scope>NUCLEOTIDE SEQUENCE [LARGE SCALE GENOMIC DNA]</scope>
    <source>
        <strain evidence="10 11">DSM 27696</strain>
    </source>
</reference>
<dbReference type="EMBL" id="QPJJ01000007">
    <property type="protein sequence ID" value="RCW69642.1"/>
    <property type="molecule type" value="Genomic_DNA"/>
</dbReference>
<dbReference type="InterPro" id="IPR058533">
    <property type="entry name" value="Cation_efflux_TM"/>
</dbReference>
<protein>
    <submittedName>
        <fullName evidence="10">Cation diffusion facilitator family transporter</fullName>
    </submittedName>
</protein>
<feature type="transmembrane region" description="Helical" evidence="7">
    <location>
        <begin position="12"/>
        <end position="32"/>
    </location>
</feature>
<feature type="transmembrane region" description="Helical" evidence="7">
    <location>
        <begin position="44"/>
        <end position="61"/>
    </location>
</feature>
<keyword evidence="6 7" id="KW-0472">Membrane</keyword>
<feature type="domain" description="Cation efflux protein cytoplasmic" evidence="9">
    <location>
        <begin position="211"/>
        <end position="287"/>
    </location>
</feature>
<feature type="transmembrane region" description="Helical" evidence="7">
    <location>
        <begin position="119"/>
        <end position="137"/>
    </location>
</feature>
<dbReference type="Proteomes" id="UP000252585">
    <property type="component" value="Unassembled WGS sequence"/>
</dbReference>
<evidence type="ECO:0000256" key="5">
    <source>
        <dbReference type="ARBA" id="ARBA00022989"/>
    </source>
</evidence>
<dbReference type="Gene3D" id="1.20.1510.10">
    <property type="entry name" value="Cation efflux protein transmembrane domain"/>
    <property type="match status" value="1"/>
</dbReference>
<organism evidence="10 11">
    <name type="scientific">Saliterribacillus persicus</name>
    <dbReference type="NCBI Taxonomy" id="930114"/>
    <lineage>
        <taxon>Bacteria</taxon>
        <taxon>Bacillati</taxon>
        <taxon>Bacillota</taxon>
        <taxon>Bacilli</taxon>
        <taxon>Bacillales</taxon>
        <taxon>Bacillaceae</taxon>
        <taxon>Saliterribacillus</taxon>
    </lineage>
</organism>